<dbReference type="Pfam" id="PF00005">
    <property type="entry name" value="ABC_tran"/>
    <property type="match status" value="2"/>
</dbReference>
<dbReference type="Proteomes" id="UP001370348">
    <property type="component" value="Chromosome"/>
</dbReference>
<dbReference type="Gene3D" id="3.40.50.300">
    <property type="entry name" value="P-loop containing nucleotide triphosphate hydrolases"/>
    <property type="match status" value="2"/>
</dbReference>
<keyword evidence="7" id="KW-1185">Reference proteome</keyword>
<proteinExistence type="predicted"/>
<dbReference type="EMBL" id="CP089984">
    <property type="protein sequence ID" value="WXB17324.1"/>
    <property type="molecule type" value="Genomic_DNA"/>
</dbReference>
<dbReference type="InterPro" id="IPR027417">
    <property type="entry name" value="P-loop_NTPase"/>
</dbReference>
<dbReference type="SMART" id="SM00382">
    <property type="entry name" value="AAA"/>
    <property type="match status" value="2"/>
</dbReference>
<reference evidence="6 7" key="1">
    <citation type="submission" date="2021-12" db="EMBL/GenBank/DDBJ databases">
        <title>Discovery of the Pendulisporaceae a myxobacterial family with distinct sporulation behavior and unique specialized metabolism.</title>
        <authorList>
            <person name="Garcia R."/>
            <person name="Popoff A."/>
            <person name="Bader C.D."/>
            <person name="Loehr J."/>
            <person name="Walesch S."/>
            <person name="Walt C."/>
            <person name="Boldt J."/>
            <person name="Bunk B."/>
            <person name="Haeckl F.J.F.P.J."/>
            <person name="Gunesch A.P."/>
            <person name="Birkelbach J."/>
            <person name="Nuebel U."/>
            <person name="Pietschmann T."/>
            <person name="Bach T."/>
            <person name="Mueller R."/>
        </authorList>
    </citation>
    <scope>NUCLEOTIDE SEQUENCE [LARGE SCALE GENOMIC DNA]</scope>
    <source>
        <strain evidence="6 7">MSr11954</strain>
    </source>
</reference>
<dbReference type="PANTHER" id="PTHR42855">
    <property type="entry name" value="ABC TRANSPORTER ATP-BINDING SUBUNIT"/>
    <property type="match status" value="1"/>
</dbReference>
<dbReference type="InterPro" id="IPR032781">
    <property type="entry name" value="ABC_tran_Xtn"/>
</dbReference>
<dbReference type="CDD" id="cd03221">
    <property type="entry name" value="ABCF_EF-3"/>
    <property type="match status" value="2"/>
</dbReference>
<feature type="domain" description="ABC transporter" evidence="5">
    <location>
        <begin position="2"/>
        <end position="250"/>
    </location>
</feature>
<protein>
    <submittedName>
        <fullName evidence="6">ATP-binding cassette domain-containing protein</fullName>
    </submittedName>
</protein>
<dbReference type="InterPro" id="IPR017871">
    <property type="entry name" value="ABC_transporter-like_CS"/>
</dbReference>
<dbReference type="InterPro" id="IPR003439">
    <property type="entry name" value="ABC_transporter-like_ATP-bd"/>
</dbReference>
<dbReference type="GO" id="GO:0005524">
    <property type="term" value="F:ATP binding"/>
    <property type="evidence" value="ECO:0007669"/>
    <property type="project" value="UniProtKB-KW"/>
</dbReference>
<dbReference type="PROSITE" id="PS00211">
    <property type="entry name" value="ABC_TRANSPORTER_1"/>
    <property type="match status" value="1"/>
</dbReference>
<evidence type="ECO:0000256" key="4">
    <source>
        <dbReference type="SAM" id="MobiDB-lite"/>
    </source>
</evidence>
<accession>A0ABZ2M5N2</accession>
<dbReference type="SUPFAM" id="SSF52540">
    <property type="entry name" value="P-loop containing nucleoside triphosphate hydrolases"/>
    <property type="match status" value="2"/>
</dbReference>
<evidence type="ECO:0000256" key="1">
    <source>
        <dbReference type="ARBA" id="ARBA00022741"/>
    </source>
</evidence>
<dbReference type="PANTHER" id="PTHR42855:SF2">
    <property type="entry name" value="DRUG RESISTANCE ABC TRANSPORTER,ATP-BINDING PROTEIN"/>
    <property type="match status" value="1"/>
</dbReference>
<evidence type="ECO:0000313" key="6">
    <source>
        <dbReference type="EMBL" id="WXB17324.1"/>
    </source>
</evidence>
<keyword evidence="2 6" id="KW-0067">ATP-binding</keyword>
<dbReference type="PROSITE" id="PS50893">
    <property type="entry name" value="ABC_TRANSPORTER_2"/>
    <property type="match status" value="2"/>
</dbReference>
<name>A0ABZ2M5N2_9BACT</name>
<feature type="coiled-coil region" evidence="3">
    <location>
        <begin position="238"/>
        <end position="265"/>
    </location>
</feature>
<keyword evidence="1" id="KW-0547">Nucleotide-binding</keyword>
<keyword evidence="3" id="KW-0175">Coiled coil</keyword>
<evidence type="ECO:0000313" key="7">
    <source>
        <dbReference type="Proteomes" id="UP001370348"/>
    </source>
</evidence>
<feature type="domain" description="ABC transporter" evidence="5">
    <location>
        <begin position="317"/>
        <end position="533"/>
    </location>
</feature>
<sequence>MIITSRLGKSYGGRTLFEEVTLKLNAGSRYGLVGANGSGKTTFLKVLAGDEPATDGSATMPARSRVGVLRQDHFLDDAQIILDLAMMGDASVWTMLQERARIIDHGEGDPARLADLEEALAHADGYTLEARATAILEGLGIPMAAHRRPLSTLSGGFKLRVLLAQVLVGGPDVLLLDEPTNHLDILSIRWLEKFLAAYRGVALVISHDQRFLDNVATHILDVDYETITPYVGNYAAFVAEKEQTRERKEAEIAQAEKEIAHKRAFVERFRYKATKARQAQSRLKQIEKIEVEELKASSRRTPFFRFEPERPSGRDVLSVSQISKAYGTKQVLRDVSLTVRRGEKVGIIGANGLGKSTLLKIVMARLDADGGSVKLGHEAKVGYFPQDHHEMLPDPQVSALDYLWNTCPSEATSYVRGQLGRMLFSGEDVDKRIGMLSGGEAARLVFARVITEKPNVLVLDEPTNHLDLEAIAALVEGLAAFDGTVLFVSHDRHFVSRVATRIVEVTAEGLRDFPGTYDEYLAALGDDHLDADAVVRKTKAAAAEEPRDGGASTNALAWEEQRRRRSQRNALTNRRDRLLAAIAAAEERKKVILALYAEPGFFERTAKDEVDRLERENVELDGKLETLLVEWEQAESELSALGADP</sequence>
<evidence type="ECO:0000256" key="2">
    <source>
        <dbReference type="ARBA" id="ARBA00022840"/>
    </source>
</evidence>
<dbReference type="InterPro" id="IPR003593">
    <property type="entry name" value="AAA+_ATPase"/>
</dbReference>
<organism evidence="6 7">
    <name type="scientific">Pendulispora albinea</name>
    <dbReference type="NCBI Taxonomy" id="2741071"/>
    <lineage>
        <taxon>Bacteria</taxon>
        <taxon>Pseudomonadati</taxon>
        <taxon>Myxococcota</taxon>
        <taxon>Myxococcia</taxon>
        <taxon>Myxococcales</taxon>
        <taxon>Sorangiineae</taxon>
        <taxon>Pendulisporaceae</taxon>
        <taxon>Pendulispora</taxon>
    </lineage>
</organism>
<feature type="region of interest" description="Disordered" evidence="4">
    <location>
        <begin position="542"/>
        <end position="569"/>
    </location>
</feature>
<evidence type="ECO:0000259" key="5">
    <source>
        <dbReference type="PROSITE" id="PS50893"/>
    </source>
</evidence>
<dbReference type="InterPro" id="IPR051309">
    <property type="entry name" value="ABCF_ATPase"/>
</dbReference>
<dbReference type="RefSeq" id="WP_394826954.1">
    <property type="nucleotide sequence ID" value="NZ_CP089984.1"/>
</dbReference>
<dbReference type="Pfam" id="PF12848">
    <property type="entry name" value="ABC_tran_Xtn"/>
    <property type="match status" value="1"/>
</dbReference>
<gene>
    <name evidence="6" type="ORF">LZC94_08575</name>
</gene>
<evidence type="ECO:0000256" key="3">
    <source>
        <dbReference type="SAM" id="Coils"/>
    </source>
</evidence>